<dbReference type="AlphaFoldDB" id="A0A8J8VZR0"/>
<dbReference type="OrthoDB" id="417697at2759"/>
<accession>A0A8J8VZR0</accession>
<name>A0A8J8VZR0_9EURO</name>
<dbReference type="GO" id="GO:0008168">
    <property type="term" value="F:methyltransferase activity"/>
    <property type="evidence" value="ECO:0007669"/>
    <property type="project" value="UniProtKB-KW"/>
</dbReference>
<keyword evidence="2" id="KW-0808">Transferase</keyword>
<keyword evidence="3" id="KW-1185">Reference proteome</keyword>
<dbReference type="InterPro" id="IPR041698">
    <property type="entry name" value="Methyltransf_25"/>
</dbReference>
<dbReference type="Pfam" id="PF13649">
    <property type="entry name" value="Methyltransf_25"/>
    <property type="match status" value="1"/>
</dbReference>
<sequence>MPDTTTTTSPGEYLLIRNAAEKERLEMQFQVWQAHLGYLLHPTIKTHEHMRIADVGTGTGAWLREVAKTLPATCQLDGFDVSDALFDGRLSQVQNISFHLHNILRPFPENLVGKYDIVNVRLLAVALSSDEWVPAVRNLIALLKPGGRLQWSDCAPQEGVIKTPSGATPVHTKRMMEIFYKMLAALGKTPEIHRLLDMFQQCGLVSCEEEILTFEKPEVRDDLNLTVANVMAHGLTAALELHKLEDIQSEQQITELRDGVLDDLRTTDCFFSYDVHVVLGQKPL</sequence>
<protein>
    <submittedName>
        <fullName evidence="2">Methyltransferase</fullName>
    </submittedName>
</protein>
<dbReference type="PANTHER" id="PTHR43591">
    <property type="entry name" value="METHYLTRANSFERASE"/>
    <property type="match status" value="1"/>
</dbReference>
<dbReference type="CDD" id="cd02440">
    <property type="entry name" value="AdoMet_MTases"/>
    <property type="match status" value="1"/>
</dbReference>
<feature type="domain" description="Methyltransferase" evidence="1">
    <location>
        <begin position="52"/>
        <end position="147"/>
    </location>
</feature>
<reference evidence="2" key="1">
    <citation type="journal article" date="2020" name="Front. Microbiol.">
        <title>Gene regulatory networks of Penicillium echinulatum 2HH and Penicillium oxalicum 114-2 inferred by a computational biology approach.</title>
        <authorList>
            <person name="Lenz A.R."/>
            <person name="Galan-Vasquez E."/>
            <person name="Balbinot E."/>
            <person name="De Abreu F.P."/>
            <person name="De Oliveira N.S."/>
            <person name="Da Rosa L.O."/>
            <person name="De Avila E Silva S."/>
            <person name="Camassola M."/>
            <person name="Dillon A.J.P."/>
            <person name="Perez-Rueda E."/>
        </authorList>
    </citation>
    <scope>NUCLEOTIDE SEQUENCE</scope>
    <source>
        <strain evidence="2">S1M29</strain>
    </source>
</reference>
<proteinExistence type="predicted"/>
<dbReference type="SUPFAM" id="SSF53335">
    <property type="entry name" value="S-adenosyl-L-methionine-dependent methyltransferases"/>
    <property type="match status" value="1"/>
</dbReference>
<evidence type="ECO:0000313" key="3">
    <source>
        <dbReference type="Proteomes" id="UP000631181"/>
    </source>
</evidence>
<dbReference type="InterPro" id="IPR029063">
    <property type="entry name" value="SAM-dependent_MTases_sf"/>
</dbReference>
<comment type="caution">
    <text evidence="2">The sequence shown here is derived from an EMBL/GenBank/DDBJ whole genome shotgun (WGS) entry which is preliminary data.</text>
</comment>
<evidence type="ECO:0000259" key="1">
    <source>
        <dbReference type="Pfam" id="PF13649"/>
    </source>
</evidence>
<organism evidence="2 3">
    <name type="scientific">Penicillium ucsense</name>
    <dbReference type="NCBI Taxonomy" id="2839758"/>
    <lineage>
        <taxon>Eukaryota</taxon>
        <taxon>Fungi</taxon>
        <taxon>Dikarya</taxon>
        <taxon>Ascomycota</taxon>
        <taxon>Pezizomycotina</taxon>
        <taxon>Eurotiomycetes</taxon>
        <taxon>Eurotiomycetidae</taxon>
        <taxon>Eurotiales</taxon>
        <taxon>Aspergillaceae</taxon>
        <taxon>Penicillium</taxon>
    </lineage>
</organism>
<keyword evidence="2" id="KW-0489">Methyltransferase</keyword>
<gene>
    <name evidence="2" type="ORF">PECM_007851</name>
</gene>
<evidence type="ECO:0000313" key="2">
    <source>
        <dbReference type="EMBL" id="KAF7714786.1"/>
    </source>
</evidence>
<dbReference type="GO" id="GO:0032259">
    <property type="term" value="P:methylation"/>
    <property type="evidence" value="ECO:0007669"/>
    <property type="project" value="UniProtKB-KW"/>
</dbReference>
<dbReference type="Proteomes" id="UP000631181">
    <property type="component" value="Unassembled WGS sequence"/>
</dbReference>
<dbReference type="Gene3D" id="3.40.50.150">
    <property type="entry name" value="Vaccinia Virus protein VP39"/>
    <property type="match status" value="1"/>
</dbReference>
<dbReference type="EMBL" id="WIWV01000075">
    <property type="protein sequence ID" value="KAF7714786.1"/>
    <property type="molecule type" value="Genomic_DNA"/>
</dbReference>
<dbReference type="PANTHER" id="PTHR43591:SF50">
    <property type="entry name" value="METHYLTRANSFERASE DOMAIN-CONTAINING PROTEIN-RELATED"/>
    <property type="match status" value="1"/>
</dbReference>